<evidence type="ECO:0000313" key="2">
    <source>
        <dbReference type="EMBL" id="PTN02882.1"/>
    </source>
</evidence>
<keyword evidence="2" id="KW-0808">Transferase</keyword>
<organism evidence="2 3">
    <name type="scientific">Mangrovibacterium marinum</name>
    <dbReference type="NCBI Taxonomy" id="1639118"/>
    <lineage>
        <taxon>Bacteria</taxon>
        <taxon>Pseudomonadati</taxon>
        <taxon>Bacteroidota</taxon>
        <taxon>Bacteroidia</taxon>
        <taxon>Marinilabiliales</taxon>
        <taxon>Prolixibacteraceae</taxon>
        <taxon>Mangrovibacterium</taxon>
    </lineage>
</organism>
<feature type="transmembrane region" description="Helical" evidence="1">
    <location>
        <begin position="270"/>
        <end position="288"/>
    </location>
</feature>
<feature type="transmembrane region" description="Helical" evidence="1">
    <location>
        <begin position="115"/>
        <end position="132"/>
    </location>
</feature>
<dbReference type="AlphaFoldDB" id="A0A2T5BTU0"/>
<protein>
    <submittedName>
        <fullName evidence="2">EpsG-like putative glucosyltransferase</fullName>
    </submittedName>
</protein>
<keyword evidence="3" id="KW-1185">Reference proteome</keyword>
<dbReference type="Proteomes" id="UP000243525">
    <property type="component" value="Unassembled WGS sequence"/>
</dbReference>
<feature type="transmembrane region" description="Helical" evidence="1">
    <location>
        <begin position="90"/>
        <end position="109"/>
    </location>
</feature>
<evidence type="ECO:0000256" key="1">
    <source>
        <dbReference type="SAM" id="Phobius"/>
    </source>
</evidence>
<evidence type="ECO:0000313" key="3">
    <source>
        <dbReference type="Proteomes" id="UP000243525"/>
    </source>
</evidence>
<dbReference type="EMBL" id="QAAD01000037">
    <property type="protein sequence ID" value="PTN02882.1"/>
    <property type="molecule type" value="Genomic_DNA"/>
</dbReference>
<dbReference type="OrthoDB" id="1082988at2"/>
<keyword evidence="1" id="KW-0812">Transmembrane</keyword>
<feature type="transmembrane region" description="Helical" evidence="1">
    <location>
        <begin position="26"/>
        <end position="43"/>
    </location>
</feature>
<feature type="transmembrane region" description="Helical" evidence="1">
    <location>
        <begin position="193"/>
        <end position="217"/>
    </location>
</feature>
<dbReference type="InterPro" id="IPR049458">
    <property type="entry name" value="EpsG-like"/>
</dbReference>
<comment type="caution">
    <text evidence="2">The sequence shown here is derived from an EMBL/GenBank/DDBJ whole genome shotgun (WGS) entry which is preliminary data.</text>
</comment>
<dbReference type="Pfam" id="PF14897">
    <property type="entry name" value="EpsG"/>
    <property type="match status" value="1"/>
</dbReference>
<feature type="transmembrane region" description="Helical" evidence="1">
    <location>
        <begin position="237"/>
        <end position="258"/>
    </location>
</feature>
<sequence length="373" mass="43512">MYIFANLLLILVAGLSVIKRFSPKTTFSLLLVLFAFLVIHDGLRWETGTDWNNYYRYFTGCLSGNLDSVYRFDPGYQFINKLIRGITGEYTLFLIFHAIFVYTFLFLSINKYSPYKFVSIFLLYSLMIPFLGMNRQYLTLVIAVFLIQYIQRQDYFKVITIIVVCFLFHTSILLFIPALFLNRRFSTKTILIALSLSIVIALSGLINKIPSSVFVLLGSSVSSKAEYYMSGIAHKITANPLFTFLAIVKRIFWLIFLIKFRSKLEIENKYFNLLLNMYVVSSMIYLIFNNTIFQIIVERGLLYYNIVEIFLIPLLLSLFKKKLNRIALFGLILIYGIITQIKGINGYVRPGYDDIFRPYKGLFINTDFHRNMH</sequence>
<dbReference type="GO" id="GO:0016740">
    <property type="term" value="F:transferase activity"/>
    <property type="evidence" value="ECO:0007669"/>
    <property type="project" value="UniProtKB-KW"/>
</dbReference>
<proteinExistence type="predicted"/>
<feature type="transmembrane region" description="Helical" evidence="1">
    <location>
        <begin position="300"/>
        <end position="319"/>
    </location>
</feature>
<gene>
    <name evidence="2" type="ORF">C8N47_13712</name>
</gene>
<name>A0A2T5BTU0_9BACT</name>
<keyword evidence="1" id="KW-1133">Transmembrane helix</keyword>
<dbReference type="RefSeq" id="WP_107823990.1">
    <property type="nucleotide sequence ID" value="NZ_QAAD01000037.1"/>
</dbReference>
<feature type="transmembrane region" description="Helical" evidence="1">
    <location>
        <begin position="326"/>
        <end position="348"/>
    </location>
</feature>
<accession>A0A2T5BTU0</accession>
<keyword evidence="1" id="KW-0472">Membrane</keyword>
<reference evidence="2 3" key="1">
    <citation type="submission" date="2018-04" db="EMBL/GenBank/DDBJ databases">
        <title>Genomic Encyclopedia of Archaeal and Bacterial Type Strains, Phase II (KMG-II): from individual species to whole genera.</title>
        <authorList>
            <person name="Goeker M."/>
        </authorList>
    </citation>
    <scope>NUCLEOTIDE SEQUENCE [LARGE SCALE GENOMIC DNA]</scope>
    <source>
        <strain evidence="2 3">DSM 28823</strain>
    </source>
</reference>
<feature type="transmembrane region" description="Helical" evidence="1">
    <location>
        <begin position="158"/>
        <end position="181"/>
    </location>
</feature>